<feature type="transmembrane region" description="Helical" evidence="7">
    <location>
        <begin position="132"/>
        <end position="153"/>
    </location>
</feature>
<reference evidence="9 10" key="1">
    <citation type="journal article" date="2016" name="Mol. Biol. Evol.">
        <title>Genome-Wide Survey of Gut Fungi (Harpellales) Reveals the First Horizontally Transferred Ubiquitin Gene from a Mosquito Host.</title>
        <authorList>
            <person name="Wang Y."/>
            <person name="White M.M."/>
            <person name="Kvist S."/>
            <person name="Moncalvo J.M."/>
        </authorList>
    </citation>
    <scope>NUCLEOTIDE SEQUENCE [LARGE SCALE GENOMIC DNA]</scope>
    <source>
        <strain evidence="9 10">ALG-7-W6</strain>
    </source>
</reference>
<comment type="subcellular location">
    <subcellularLocation>
        <location evidence="1">Endomembrane system</location>
        <topology evidence="1">Multi-pass membrane protein</topology>
    </subcellularLocation>
</comment>
<feature type="transmembrane region" description="Helical" evidence="7">
    <location>
        <begin position="235"/>
        <end position="252"/>
    </location>
</feature>
<feature type="region of interest" description="Disordered" evidence="6">
    <location>
        <begin position="1"/>
        <end position="25"/>
    </location>
</feature>
<feature type="transmembrane region" description="Helical" evidence="7">
    <location>
        <begin position="40"/>
        <end position="61"/>
    </location>
</feature>
<gene>
    <name evidence="9" type="ORF">AYI68_g6339</name>
</gene>
<evidence type="ECO:0000256" key="4">
    <source>
        <dbReference type="ARBA" id="ARBA00022989"/>
    </source>
</evidence>
<keyword evidence="4 7" id="KW-1133">Transmembrane helix</keyword>
<dbReference type="PRINTS" id="PR01036">
    <property type="entry name" value="TCRTETB"/>
</dbReference>
<dbReference type="SUPFAM" id="SSF103473">
    <property type="entry name" value="MFS general substrate transporter"/>
    <property type="match status" value="1"/>
</dbReference>
<dbReference type="GO" id="GO:0022857">
    <property type="term" value="F:transmembrane transporter activity"/>
    <property type="evidence" value="ECO:0007669"/>
    <property type="project" value="InterPro"/>
</dbReference>
<feature type="domain" description="Major facilitator superfamily (MFS) profile" evidence="8">
    <location>
        <begin position="34"/>
        <end position="282"/>
    </location>
</feature>
<dbReference type="OrthoDB" id="2351791at2759"/>
<dbReference type="GO" id="GO:0005886">
    <property type="term" value="C:plasma membrane"/>
    <property type="evidence" value="ECO:0007669"/>
    <property type="project" value="TreeGrafter"/>
</dbReference>
<feature type="transmembrane region" description="Helical" evidence="7">
    <location>
        <begin position="193"/>
        <end position="215"/>
    </location>
</feature>
<evidence type="ECO:0000313" key="9">
    <source>
        <dbReference type="EMBL" id="OLY79588.1"/>
    </source>
</evidence>
<evidence type="ECO:0000256" key="5">
    <source>
        <dbReference type="ARBA" id="ARBA00023136"/>
    </source>
</evidence>
<feature type="transmembrane region" description="Helical" evidence="7">
    <location>
        <begin position="107"/>
        <end position="126"/>
    </location>
</feature>
<feature type="non-terminal residue" evidence="9">
    <location>
        <position position="282"/>
    </location>
</feature>
<dbReference type="InterPro" id="IPR020846">
    <property type="entry name" value="MFS_dom"/>
</dbReference>
<evidence type="ECO:0000259" key="8">
    <source>
        <dbReference type="PROSITE" id="PS50850"/>
    </source>
</evidence>
<evidence type="ECO:0000256" key="3">
    <source>
        <dbReference type="ARBA" id="ARBA00022692"/>
    </source>
</evidence>
<accession>A0A1R0GRW7</accession>
<keyword evidence="5 7" id="KW-0472">Membrane</keyword>
<dbReference type="Proteomes" id="UP000187455">
    <property type="component" value="Unassembled WGS sequence"/>
</dbReference>
<organism evidence="9 10">
    <name type="scientific">Smittium mucronatum</name>
    <dbReference type="NCBI Taxonomy" id="133383"/>
    <lineage>
        <taxon>Eukaryota</taxon>
        <taxon>Fungi</taxon>
        <taxon>Fungi incertae sedis</taxon>
        <taxon>Zoopagomycota</taxon>
        <taxon>Kickxellomycotina</taxon>
        <taxon>Harpellomycetes</taxon>
        <taxon>Harpellales</taxon>
        <taxon>Legeriomycetaceae</taxon>
        <taxon>Smittium</taxon>
    </lineage>
</organism>
<evidence type="ECO:0000256" key="6">
    <source>
        <dbReference type="SAM" id="MobiDB-lite"/>
    </source>
</evidence>
<evidence type="ECO:0000256" key="2">
    <source>
        <dbReference type="ARBA" id="ARBA00022448"/>
    </source>
</evidence>
<dbReference type="STRING" id="133383.A0A1R0GRW7"/>
<keyword evidence="10" id="KW-1185">Reference proteome</keyword>
<dbReference type="GO" id="GO:0012505">
    <property type="term" value="C:endomembrane system"/>
    <property type="evidence" value="ECO:0007669"/>
    <property type="project" value="UniProtKB-SubCell"/>
</dbReference>
<keyword evidence="2" id="KW-0813">Transport</keyword>
<feature type="transmembrane region" description="Helical" evidence="7">
    <location>
        <begin position="165"/>
        <end position="187"/>
    </location>
</feature>
<feature type="compositionally biased region" description="Polar residues" evidence="6">
    <location>
        <begin position="15"/>
        <end position="25"/>
    </location>
</feature>
<keyword evidence="3 7" id="KW-0812">Transmembrane</keyword>
<name>A0A1R0GRW7_9FUNG</name>
<evidence type="ECO:0000313" key="10">
    <source>
        <dbReference type="Proteomes" id="UP000187455"/>
    </source>
</evidence>
<dbReference type="PROSITE" id="PS50850">
    <property type="entry name" value="MFS"/>
    <property type="match status" value="1"/>
</dbReference>
<evidence type="ECO:0000256" key="7">
    <source>
        <dbReference type="SAM" id="Phobius"/>
    </source>
</evidence>
<dbReference type="AlphaFoldDB" id="A0A1R0GRW7"/>
<dbReference type="InterPro" id="IPR011701">
    <property type="entry name" value="MFS"/>
</dbReference>
<dbReference type="EMBL" id="LSSL01004270">
    <property type="protein sequence ID" value="OLY79588.1"/>
    <property type="molecule type" value="Genomic_DNA"/>
</dbReference>
<proteinExistence type="predicted"/>
<protein>
    <submittedName>
        <fullName evidence="9">Putative MFS-type transporter</fullName>
    </submittedName>
</protein>
<comment type="caution">
    <text evidence="9">The sequence shown here is derived from an EMBL/GenBank/DDBJ whole genome shotgun (WGS) entry which is preliminary data.</text>
</comment>
<evidence type="ECO:0000256" key="1">
    <source>
        <dbReference type="ARBA" id="ARBA00004127"/>
    </source>
</evidence>
<dbReference type="InterPro" id="IPR036259">
    <property type="entry name" value="MFS_trans_sf"/>
</dbReference>
<sequence>MDMASSQVDEKHVQHQGSSVSSLTILDSPPARGGINPDRLGIIVAGLSVLIFSATLSGTIVSTSTESIKSSHGEDNVTWVAQAFLISSTALQPTWGKFSDIFGRRPPLIMGLCLLLLFSVIAGFSVNMTMLIAARAIMGIGASSSLAMVNIIIADIVPIRKRGKYMGIISAFNGVGQVIGPLLGGVISDKLSWRWTNFINVPLVIVSAIPLLIYVKLPNPSLPLKTKFRAVDWKGAALLALAISLLLYGVNAGGENNAWAKPQSFVFIIVGILMFVAFSFCE</sequence>
<dbReference type="PANTHER" id="PTHR23501">
    <property type="entry name" value="MAJOR FACILITATOR SUPERFAMILY"/>
    <property type="match status" value="1"/>
</dbReference>
<feature type="transmembrane region" description="Helical" evidence="7">
    <location>
        <begin position="264"/>
        <end position="281"/>
    </location>
</feature>
<dbReference type="Gene3D" id="1.20.1720.10">
    <property type="entry name" value="Multidrug resistance protein D"/>
    <property type="match status" value="1"/>
</dbReference>
<dbReference type="PANTHER" id="PTHR23501:SF191">
    <property type="entry name" value="VACUOLAR BASIC AMINO ACID TRANSPORTER 4"/>
    <property type="match status" value="1"/>
</dbReference>
<dbReference type="Pfam" id="PF07690">
    <property type="entry name" value="MFS_1"/>
    <property type="match status" value="1"/>
</dbReference>